<proteinExistence type="predicted"/>
<keyword evidence="1" id="KW-0472">Membrane</keyword>
<evidence type="ECO:0000313" key="3">
    <source>
        <dbReference type="Proteomes" id="UP000245631"/>
    </source>
</evidence>
<evidence type="ECO:0000256" key="1">
    <source>
        <dbReference type="SAM" id="Phobius"/>
    </source>
</evidence>
<dbReference type="EMBL" id="QGGH01000003">
    <property type="protein sequence ID" value="PWJ91707.1"/>
    <property type="molecule type" value="Genomic_DNA"/>
</dbReference>
<name>A0A8E3B5U8_RHILI</name>
<organism evidence="2 3">
    <name type="scientific">Rhizobium loti</name>
    <name type="common">Mesorhizobium loti</name>
    <dbReference type="NCBI Taxonomy" id="381"/>
    <lineage>
        <taxon>Bacteria</taxon>
        <taxon>Pseudomonadati</taxon>
        <taxon>Pseudomonadota</taxon>
        <taxon>Alphaproteobacteria</taxon>
        <taxon>Hyphomicrobiales</taxon>
        <taxon>Phyllobacteriaceae</taxon>
        <taxon>Mesorhizobium</taxon>
    </lineage>
</organism>
<keyword evidence="1" id="KW-1133">Transmembrane helix</keyword>
<keyword evidence="1" id="KW-0812">Transmembrane</keyword>
<dbReference type="Proteomes" id="UP000245631">
    <property type="component" value="Unassembled WGS sequence"/>
</dbReference>
<gene>
    <name evidence="2" type="ORF">C8D77_103405</name>
</gene>
<feature type="transmembrane region" description="Helical" evidence="1">
    <location>
        <begin position="45"/>
        <end position="63"/>
    </location>
</feature>
<dbReference type="AlphaFoldDB" id="A0A8E3B5U8"/>
<protein>
    <submittedName>
        <fullName evidence="2">Uncharacterized protein</fullName>
    </submittedName>
</protein>
<sequence>MPAESLHTKAIASGATATIVAQIAGLEPRPTDGYLAERRQSKNNIPVLMVLALVALTILMMLFRHIGTMEYRRSVNHYCMSGPASRCPDYPRTPGKFSYEIDPDAPAS</sequence>
<accession>A0A8E3B5U8</accession>
<comment type="caution">
    <text evidence="2">The sequence shown here is derived from an EMBL/GenBank/DDBJ whole genome shotgun (WGS) entry which is preliminary data.</text>
</comment>
<reference evidence="2 3" key="1">
    <citation type="submission" date="2018-05" db="EMBL/GenBank/DDBJ databases">
        <title>Genomic Encyclopedia of Type Strains, Phase IV (KMG-IV): sequencing the most valuable type-strain genomes for metagenomic binning, comparative biology and taxonomic classification.</title>
        <authorList>
            <person name="Goeker M."/>
        </authorList>
    </citation>
    <scope>NUCLEOTIDE SEQUENCE [LARGE SCALE GENOMIC DNA]</scope>
    <source>
        <strain evidence="2 3">DSM 2626</strain>
    </source>
</reference>
<evidence type="ECO:0000313" key="2">
    <source>
        <dbReference type="EMBL" id="PWJ91707.1"/>
    </source>
</evidence>